<dbReference type="EMBL" id="FNNQ01000011">
    <property type="protein sequence ID" value="SDX17299.1"/>
    <property type="molecule type" value="Genomic_DNA"/>
</dbReference>
<dbReference type="CDD" id="cd00198">
    <property type="entry name" value="vWFA"/>
    <property type="match status" value="1"/>
</dbReference>
<accession>A0A1H2ZKQ4</accession>
<protein>
    <submittedName>
        <fullName evidence="3">Uncharacterized conserved protein, DUF58 family, contains vWF domain</fullName>
    </submittedName>
</protein>
<evidence type="ECO:0000313" key="3">
    <source>
        <dbReference type="EMBL" id="SDX17299.1"/>
    </source>
</evidence>
<evidence type="ECO:0000256" key="1">
    <source>
        <dbReference type="SAM" id="Phobius"/>
    </source>
</evidence>
<dbReference type="RefSeq" id="WP_091740896.1">
    <property type="nucleotide sequence ID" value="NZ_FNNQ01000011.1"/>
</dbReference>
<feature type="transmembrane region" description="Helical" evidence="1">
    <location>
        <begin position="24"/>
        <end position="52"/>
    </location>
</feature>
<dbReference type="InterPro" id="IPR036465">
    <property type="entry name" value="vWFA_dom_sf"/>
</dbReference>
<dbReference type="Proteomes" id="UP000198534">
    <property type="component" value="Unassembled WGS sequence"/>
</dbReference>
<dbReference type="Pfam" id="PF01882">
    <property type="entry name" value="DUF58"/>
    <property type="match status" value="1"/>
</dbReference>
<proteinExistence type="predicted"/>
<keyword evidence="4" id="KW-1185">Reference proteome</keyword>
<dbReference type="Gene3D" id="3.40.50.410">
    <property type="entry name" value="von Willebrand factor, type A domain"/>
    <property type="match status" value="1"/>
</dbReference>
<dbReference type="PANTHER" id="PTHR33608">
    <property type="entry name" value="BLL2464 PROTEIN"/>
    <property type="match status" value="1"/>
</dbReference>
<keyword evidence="1" id="KW-0472">Membrane</keyword>
<dbReference type="SUPFAM" id="SSF53300">
    <property type="entry name" value="vWA-like"/>
    <property type="match status" value="1"/>
</dbReference>
<dbReference type="PANTHER" id="PTHR33608:SF3">
    <property type="entry name" value="SLR2013 PROTEIN"/>
    <property type="match status" value="1"/>
</dbReference>
<evidence type="ECO:0000259" key="2">
    <source>
        <dbReference type="Pfam" id="PF01882"/>
    </source>
</evidence>
<evidence type="ECO:0000313" key="4">
    <source>
        <dbReference type="Proteomes" id="UP000198534"/>
    </source>
</evidence>
<dbReference type="AlphaFoldDB" id="A0A1H2ZKQ4"/>
<keyword evidence="1" id="KW-1133">Transmembrane helix</keyword>
<keyword evidence="1" id="KW-0812">Transmembrane</keyword>
<feature type="domain" description="DUF58" evidence="2">
    <location>
        <begin position="214"/>
        <end position="386"/>
    </location>
</feature>
<dbReference type="STRING" id="1048340.SAMN05444487_11186"/>
<sequence>MTSSGRSSVQSQSHGSGWLPTSRFLGWFALGVAVTGAGAIFGIAFLCAILYYSGLMVVTTREALTLRSVGHLMITRESDPFFELGEEHLIHLSAKSNYDGNLTLTLKDDIPTSFHTNEGEISFSLSKRRSGTATYYIYPNQRGLHRFGNIHLRITGPWGFIQRQQRADMAEDKRVYPLLKEVRRVRGGVYRKRTDIEGTYRRKGIGQSLEYSHIREYVQGDDPRWINWKATARLNKPAVNVQRPEQGQHVVIFLDCGRVMGARDRVKTRLDLAIEGALAFAAAALTRGDQVGLIAFSNRITSWVPSGKGDSQLKRLIEAMAGLEAEYVESAYRVAMEHLATHYKRRALVAVFTDAGNLTFAEELAQQITVLRRRHLILTVTMQDPRLQQEIDKYPHQEDDVFRKAVVEGMMIERHERLHHLRRQGVIVLDVPPGQLSTSAIHTYIDLKNRSLL</sequence>
<organism evidence="3 4">
    <name type="scientific">Marininema mesophilum</name>
    <dbReference type="NCBI Taxonomy" id="1048340"/>
    <lineage>
        <taxon>Bacteria</taxon>
        <taxon>Bacillati</taxon>
        <taxon>Bacillota</taxon>
        <taxon>Bacilli</taxon>
        <taxon>Bacillales</taxon>
        <taxon>Thermoactinomycetaceae</taxon>
        <taxon>Marininema</taxon>
    </lineage>
</organism>
<dbReference type="OrthoDB" id="9778037at2"/>
<gene>
    <name evidence="3" type="ORF">SAMN05444487_11186</name>
</gene>
<reference evidence="3 4" key="1">
    <citation type="submission" date="2016-10" db="EMBL/GenBank/DDBJ databases">
        <authorList>
            <person name="de Groot N.N."/>
        </authorList>
    </citation>
    <scope>NUCLEOTIDE SEQUENCE [LARGE SCALE GENOMIC DNA]</scope>
    <source>
        <strain evidence="3 4">DSM 45610</strain>
    </source>
</reference>
<dbReference type="InterPro" id="IPR002881">
    <property type="entry name" value="DUF58"/>
</dbReference>
<name>A0A1H2ZKQ4_9BACL</name>